<comment type="caution">
    <text evidence="2">The sequence shown here is derived from an EMBL/GenBank/DDBJ whole genome shotgun (WGS) entry which is preliminary data.</text>
</comment>
<sequence length="216" mass="23656">MNSVSHLPYPHAESSLHNHLAPIDAEYRKVMLSAMQVLDQPPPPSLREILGAYKAKGDGDRDMLIAMLNAKSAEDQRIASVAALHKTALEMSVHDIKPQYPPHPPSSHANGARHHRYPSDLSSGRASPGHVQELPSMTVQPPRKRQRSSRSPSRRDVQPPHTSLRDLPPSPYSARSNSEEYSPRSRASMAIGSLLSTGGSRENGEERQPTPPSAPQ</sequence>
<reference evidence="3" key="1">
    <citation type="journal article" date="2012" name="Science">
        <title>The Paleozoic origin of enzymatic lignin decomposition reconstructed from 31 fungal genomes.</title>
        <authorList>
            <person name="Floudas D."/>
            <person name="Binder M."/>
            <person name="Riley R."/>
            <person name="Barry K."/>
            <person name="Blanchette R.A."/>
            <person name="Henrissat B."/>
            <person name="Martinez A.T."/>
            <person name="Otillar R."/>
            <person name="Spatafora J.W."/>
            <person name="Yadav J.S."/>
            <person name="Aerts A."/>
            <person name="Benoit I."/>
            <person name="Boyd A."/>
            <person name="Carlson A."/>
            <person name="Copeland A."/>
            <person name="Coutinho P.M."/>
            <person name="de Vries R.P."/>
            <person name="Ferreira P."/>
            <person name="Findley K."/>
            <person name="Foster B."/>
            <person name="Gaskell J."/>
            <person name="Glotzer D."/>
            <person name="Gorecki P."/>
            <person name="Heitman J."/>
            <person name="Hesse C."/>
            <person name="Hori C."/>
            <person name="Igarashi K."/>
            <person name="Jurgens J.A."/>
            <person name="Kallen N."/>
            <person name="Kersten P."/>
            <person name="Kohler A."/>
            <person name="Kuees U."/>
            <person name="Kumar T.K.A."/>
            <person name="Kuo A."/>
            <person name="LaButti K."/>
            <person name="Larrondo L.F."/>
            <person name="Lindquist E."/>
            <person name="Ling A."/>
            <person name="Lombard V."/>
            <person name="Lucas S."/>
            <person name="Lundell T."/>
            <person name="Martin R."/>
            <person name="McLaughlin D.J."/>
            <person name="Morgenstern I."/>
            <person name="Morin E."/>
            <person name="Murat C."/>
            <person name="Nagy L.G."/>
            <person name="Nolan M."/>
            <person name="Ohm R.A."/>
            <person name="Patyshakuliyeva A."/>
            <person name="Rokas A."/>
            <person name="Ruiz-Duenas F.J."/>
            <person name="Sabat G."/>
            <person name="Salamov A."/>
            <person name="Samejima M."/>
            <person name="Schmutz J."/>
            <person name="Slot J.C."/>
            <person name="St John F."/>
            <person name="Stenlid J."/>
            <person name="Sun H."/>
            <person name="Sun S."/>
            <person name="Syed K."/>
            <person name="Tsang A."/>
            <person name="Wiebenga A."/>
            <person name="Young D."/>
            <person name="Pisabarro A."/>
            <person name="Eastwood D.C."/>
            <person name="Martin F."/>
            <person name="Cullen D."/>
            <person name="Grigoriev I.V."/>
            <person name="Hibbett D.S."/>
        </authorList>
    </citation>
    <scope>NUCLEOTIDE SEQUENCE [LARGE SCALE GENOMIC DNA]</scope>
    <source>
        <strain evidence="3">RWD-64-598 SS2</strain>
    </source>
</reference>
<feature type="region of interest" description="Disordered" evidence="1">
    <location>
        <begin position="95"/>
        <end position="216"/>
    </location>
</feature>
<accession>A0A5M3N5A4</accession>
<dbReference type="Proteomes" id="UP000053558">
    <property type="component" value="Unassembled WGS sequence"/>
</dbReference>
<dbReference type="GeneID" id="19211673"/>
<dbReference type="KEGG" id="cput:CONPUDRAFT_94906"/>
<evidence type="ECO:0000313" key="2">
    <source>
        <dbReference type="EMBL" id="EIW86437.1"/>
    </source>
</evidence>
<gene>
    <name evidence="2" type="ORF">CONPUDRAFT_94906</name>
</gene>
<dbReference type="AlphaFoldDB" id="A0A5M3N5A4"/>
<organism evidence="2 3">
    <name type="scientific">Coniophora puteana (strain RWD-64-598)</name>
    <name type="common">Brown rot fungus</name>
    <dbReference type="NCBI Taxonomy" id="741705"/>
    <lineage>
        <taxon>Eukaryota</taxon>
        <taxon>Fungi</taxon>
        <taxon>Dikarya</taxon>
        <taxon>Basidiomycota</taxon>
        <taxon>Agaricomycotina</taxon>
        <taxon>Agaricomycetes</taxon>
        <taxon>Agaricomycetidae</taxon>
        <taxon>Boletales</taxon>
        <taxon>Coniophorineae</taxon>
        <taxon>Coniophoraceae</taxon>
        <taxon>Coniophora</taxon>
    </lineage>
</organism>
<evidence type="ECO:0000313" key="3">
    <source>
        <dbReference type="Proteomes" id="UP000053558"/>
    </source>
</evidence>
<dbReference type="EMBL" id="JH711573">
    <property type="protein sequence ID" value="EIW86437.1"/>
    <property type="molecule type" value="Genomic_DNA"/>
</dbReference>
<proteinExistence type="predicted"/>
<protein>
    <submittedName>
        <fullName evidence="2">Uncharacterized protein</fullName>
    </submittedName>
</protein>
<keyword evidence="3" id="KW-1185">Reference proteome</keyword>
<dbReference type="RefSeq" id="XP_007763253.1">
    <property type="nucleotide sequence ID" value="XM_007765063.1"/>
</dbReference>
<name>A0A5M3N5A4_CONPW</name>
<evidence type="ECO:0000256" key="1">
    <source>
        <dbReference type="SAM" id="MobiDB-lite"/>
    </source>
</evidence>
<dbReference type="OMA" id="HRTMLDM"/>
<dbReference type="OrthoDB" id="2537258at2759"/>